<proteinExistence type="predicted"/>
<gene>
    <name evidence="2" type="ORF">EGR_11087</name>
</gene>
<sequence length="89" mass="9844">MDTGEARPIWPPRGCDPPPLLEEENHPVEVMKLQDAETVASVFFNRDQDPNFEKRLCTELCKTSARQGAVNKDPLPDDGGLSVGRILLA</sequence>
<reference evidence="2 3" key="1">
    <citation type="journal article" date="2013" name="Nat. Genet.">
        <title>The genome of the hydatid tapeworm Echinococcus granulosus.</title>
        <authorList>
            <person name="Zheng H."/>
            <person name="Zhang W."/>
            <person name="Zhang L."/>
            <person name="Zhang Z."/>
            <person name="Li J."/>
            <person name="Lu G."/>
            <person name="Zhu Y."/>
            <person name="Wang Y."/>
            <person name="Huang Y."/>
            <person name="Liu J."/>
            <person name="Kang H."/>
            <person name="Chen J."/>
            <person name="Wang L."/>
            <person name="Chen A."/>
            <person name="Yu S."/>
            <person name="Gao Z."/>
            <person name="Jin L."/>
            <person name="Gu W."/>
            <person name="Wang Z."/>
            <person name="Zhao L."/>
            <person name="Shi B."/>
            <person name="Wen H."/>
            <person name="Lin R."/>
            <person name="Jones M.K."/>
            <person name="Brejova B."/>
            <person name="Vinar T."/>
            <person name="Zhao G."/>
            <person name="McManus D.P."/>
            <person name="Chen Z."/>
            <person name="Zhou Y."/>
            <person name="Wang S."/>
        </authorList>
    </citation>
    <scope>NUCLEOTIDE SEQUENCE [LARGE SCALE GENOMIC DNA]</scope>
</reference>
<dbReference type="GeneID" id="36346802"/>
<dbReference type="RefSeq" id="XP_024345249.1">
    <property type="nucleotide sequence ID" value="XM_024500336.1"/>
</dbReference>
<dbReference type="CTD" id="36346802"/>
<evidence type="ECO:0000256" key="1">
    <source>
        <dbReference type="SAM" id="MobiDB-lite"/>
    </source>
</evidence>
<protein>
    <submittedName>
        <fullName evidence="2">Uncharacterized protein</fullName>
    </submittedName>
</protein>
<accession>W6TZA1</accession>
<comment type="caution">
    <text evidence="2">The sequence shown here is derived from an EMBL/GenBank/DDBJ whole genome shotgun (WGS) entry which is preliminary data.</text>
</comment>
<organism evidence="2 3">
    <name type="scientific">Echinococcus granulosus</name>
    <name type="common">Hydatid tapeworm</name>
    <dbReference type="NCBI Taxonomy" id="6210"/>
    <lineage>
        <taxon>Eukaryota</taxon>
        <taxon>Metazoa</taxon>
        <taxon>Spiralia</taxon>
        <taxon>Lophotrochozoa</taxon>
        <taxon>Platyhelminthes</taxon>
        <taxon>Cestoda</taxon>
        <taxon>Eucestoda</taxon>
        <taxon>Cyclophyllidea</taxon>
        <taxon>Taeniidae</taxon>
        <taxon>Echinococcus</taxon>
        <taxon>Echinococcus granulosus group</taxon>
    </lineage>
</organism>
<evidence type="ECO:0000313" key="2">
    <source>
        <dbReference type="EMBL" id="EUB54053.1"/>
    </source>
</evidence>
<feature type="region of interest" description="Disordered" evidence="1">
    <location>
        <begin position="68"/>
        <end position="89"/>
    </location>
</feature>
<evidence type="ECO:0000313" key="3">
    <source>
        <dbReference type="Proteomes" id="UP000019149"/>
    </source>
</evidence>
<feature type="region of interest" description="Disordered" evidence="1">
    <location>
        <begin position="1"/>
        <end position="22"/>
    </location>
</feature>
<dbReference type="Proteomes" id="UP000019149">
    <property type="component" value="Unassembled WGS sequence"/>
</dbReference>
<name>W6TZA1_ECHGR</name>
<dbReference type="EMBL" id="APAU02000374">
    <property type="protein sequence ID" value="EUB54053.1"/>
    <property type="molecule type" value="Genomic_DNA"/>
</dbReference>
<keyword evidence="3" id="KW-1185">Reference proteome</keyword>
<dbReference type="KEGG" id="egl:EGR_11087"/>
<feature type="compositionally biased region" description="Pro residues" evidence="1">
    <location>
        <begin position="9"/>
        <end position="20"/>
    </location>
</feature>
<dbReference type="AlphaFoldDB" id="W6TZA1"/>